<dbReference type="Gene3D" id="2.60.40.10">
    <property type="entry name" value="Immunoglobulins"/>
    <property type="match status" value="1"/>
</dbReference>
<feature type="chain" id="PRO_5027943803" description="Fibronectin type III-like domain-containing protein" evidence="3">
    <location>
        <begin position="27"/>
        <end position="1018"/>
    </location>
</feature>
<comment type="similarity">
    <text evidence="1">Belongs to the glycosyl hydrolase 3 family.</text>
</comment>
<dbReference type="AlphaFoldDB" id="A0A6V8SKZ6"/>
<dbReference type="Gene3D" id="3.40.50.1700">
    <property type="entry name" value="Glycoside hydrolase family 3 C-terminal domain"/>
    <property type="match status" value="1"/>
</dbReference>
<dbReference type="GO" id="GO:0004553">
    <property type="term" value="F:hydrolase activity, hydrolyzing O-glycosyl compounds"/>
    <property type="evidence" value="ECO:0007669"/>
    <property type="project" value="InterPro"/>
</dbReference>
<dbReference type="InterPro" id="IPR036962">
    <property type="entry name" value="Glyco_hydro_3_N_sf"/>
</dbReference>
<proteinExistence type="inferred from homology"/>
<dbReference type="PANTHER" id="PTHR42715:SF10">
    <property type="entry name" value="BETA-GLUCOSIDASE"/>
    <property type="match status" value="1"/>
</dbReference>
<organism evidence="5 6">
    <name type="scientific">Clostridium fungisolvens</name>
    <dbReference type="NCBI Taxonomy" id="1604897"/>
    <lineage>
        <taxon>Bacteria</taxon>
        <taxon>Bacillati</taxon>
        <taxon>Bacillota</taxon>
        <taxon>Clostridia</taxon>
        <taxon>Eubacteriales</taxon>
        <taxon>Clostridiaceae</taxon>
        <taxon>Clostridium</taxon>
    </lineage>
</organism>
<dbReference type="InterPro" id="IPR017853">
    <property type="entry name" value="GH"/>
</dbReference>
<dbReference type="Pfam" id="PF00933">
    <property type="entry name" value="Glyco_hydro_3"/>
    <property type="match status" value="1"/>
</dbReference>
<feature type="signal peptide" evidence="3">
    <location>
        <begin position="1"/>
        <end position="26"/>
    </location>
</feature>
<feature type="domain" description="Fibronectin type III-like" evidence="4">
    <location>
        <begin position="373"/>
        <end position="445"/>
    </location>
</feature>
<keyword evidence="2" id="KW-0378">Hydrolase</keyword>
<dbReference type="SUPFAM" id="SSF51445">
    <property type="entry name" value="(Trans)glycosidases"/>
    <property type="match status" value="1"/>
</dbReference>
<dbReference type="Proteomes" id="UP000580568">
    <property type="component" value="Unassembled WGS sequence"/>
</dbReference>
<keyword evidence="6" id="KW-1185">Reference proteome</keyword>
<name>A0A6V8SKZ6_9CLOT</name>
<dbReference type="Pfam" id="PF01915">
    <property type="entry name" value="Glyco_hydro_3_C"/>
    <property type="match status" value="1"/>
</dbReference>
<comment type="caution">
    <text evidence="5">The sequence shown here is derived from an EMBL/GenBank/DDBJ whole genome shotgun (WGS) entry which is preliminary data.</text>
</comment>
<dbReference type="InterPro" id="IPR001764">
    <property type="entry name" value="Glyco_hydro_3_N"/>
</dbReference>
<dbReference type="Gene3D" id="3.20.20.300">
    <property type="entry name" value="Glycoside hydrolase, family 3, N-terminal domain"/>
    <property type="match status" value="1"/>
</dbReference>
<dbReference type="SMART" id="SM01217">
    <property type="entry name" value="Fn3_like"/>
    <property type="match status" value="1"/>
</dbReference>
<keyword evidence="3" id="KW-0732">Signal</keyword>
<dbReference type="InterPro" id="IPR036881">
    <property type="entry name" value="Glyco_hydro_3_C_sf"/>
</dbReference>
<evidence type="ECO:0000313" key="6">
    <source>
        <dbReference type="Proteomes" id="UP000580568"/>
    </source>
</evidence>
<protein>
    <recommendedName>
        <fullName evidence="4">Fibronectin type III-like domain-containing protein</fullName>
    </recommendedName>
</protein>
<dbReference type="RefSeq" id="WP_183278802.1">
    <property type="nucleotide sequence ID" value="NZ_BLZR01000001.1"/>
</dbReference>
<sequence>MKRGKKIISWGLSVMMCFGGGHNALAATTDPTQSQRERDNATLARSVASQGMVLLEQNADHALPITAKSKSVALFGNGAIRTVRGGTGSGDPFNGGLSGGGDPMVNQNSRYHVNIYDTFIRKGYTVADSQFLESWVAGYDKELKTAASNPMTTFSYPEMQLTEDLVKSSSANTDTAIYVISRNAGEGADRSKTTMAGKLSNGTTFEVGDYELTAVEKSNLEMVGKNFKKVIVVLNVGGVIDTKFFKQIDGLDSLLLMGQAGQEAGDALFDVVTGAVTPSGKLTSTWAVNYSDYPASATFANNDKKIDKEVYNEGIYVGYRYFDTFGITPKYEFGYGLSYTNFDINVKEVSADTERVTVKAEVKNTGSTYSGKEVVQVYYSAPDSVDSEKAYQELAGYAKTDELAPGESQVLKISYNTKDMAYYNEKQAAYILDAGDYVIRVGKSSRNTSIAGIVKLDKKTVTEQLSNQMKVPESESLVEWSKKGKTPYTYTGEASEKAKAPVLKLSSSDFPKALNNASQYDSEVVSTYTTNSNAVKAQSYEKIVQVKDKPGSTLLDVYNKKVTMEEFVAQMSLEELATLNCGSGWGVSNDNAPIVGSNSDTIPGAAGETTRKYFDKYGIPSIILADGPGGIRIKQSYKATNVNTEEQKTYYQYCTAWPVSVLRAQTWDKDLMYKVGTAFAAELKEMGITLVLGPSLNIHRDPLNGRNFEYYSEDPVISGLSAAAETQGIQSLPGVGACLKHYAANNQESNRNAVDTIVSERTLREIYLKGFEIAVKASQPMSIMTSYNKINGVPTADSYDLCTDLARGEWGFQGLIMTDWNGGSSTPSKSMHAGNDLIMPGGTNRVQNIMGGLIDLKPVFDEKGQVALLEQKSFITMYSANWGEFVPSTTGTTKVVAQLAQGNHATVDGQGNILVNGQTIYRTYQFNWFAPGTWKDPLTTQYAEVSADGSQIIYHGYYPDNNKITLGDVQKSAMNNLKIIMQSDYMKKFYANEKIKQTPYSSQYKLTKYNYVDKSKIR</sequence>
<evidence type="ECO:0000259" key="4">
    <source>
        <dbReference type="SMART" id="SM01217"/>
    </source>
</evidence>
<evidence type="ECO:0000256" key="3">
    <source>
        <dbReference type="SAM" id="SignalP"/>
    </source>
</evidence>
<evidence type="ECO:0000256" key="1">
    <source>
        <dbReference type="ARBA" id="ARBA00005336"/>
    </source>
</evidence>
<dbReference type="InterPro" id="IPR013783">
    <property type="entry name" value="Ig-like_fold"/>
</dbReference>
<dbReference type="PRINTS" id="PR00133">
    <property type="entry name" value="GLHYDRLASE3"/>
</dbReference>
<accession>A0A6V8SKZ6</accession>
<dbReference type="PANTHER" id="PTHR42715">
    <property type="entry name" value="BETA-GLUCOSIDASE"/>
    <property type="match status" value="1"/>
</dbReference>
<dbReference type="GO" id="GO:0005975">
    <property type="term" value="P:carbohydrate metabolic process"/>
    <property type="evidence" value="ECO:0007669"/>
    <property type="project" value="InterPro"/>
</dbReference>
<dbReference type="SUPFAM" id="SSF52279">
    <property type="entry name" value="Beta-D-glucan exohydrolase, C-terminal domain"/>
    <property type="match status" value="1"/>
</dbReference>
<dbReference type="Pfam" id="PF14310">
    <property type="entry name" value="Fn3-like"/>
    <property type="match status" value="1"/>
</dbReference>
<dbReference type="EMBL" id="BLZR01000001">
    <property type="protein sequence ID" value="GFP77431.1"/>
    <property type="molecule type" value="Genomic_DNA"/>
</dbReference>
<reference evidence="5 6" key="1">
    <citation type="submission" date="2020-07" db="EMBL/GenBank/DDBJ databases">
        <title>A new beta-1,3-glucan-decomposing anaerobic bacterium isolated from anoxic soil subjected to biological soil disinfestation.</title>
        <authorList>
            <person name="Ueki A."/>
            <person name="Tonouchi A."/>
        </authorList>
    </citation>
    <scope>NUCLEOTIDE SEQUENCE [LARGE SCALE GENOMIC DNA]</scope>
    <source>
        <strain evidence="5 6">TW1</strain>
    </source>
</reference>
<dbReference type="InterPro" id="IPR002772">
    <property type="entry name" value="Glyco_hydro_3_C"/>
</dbReference>
<dbReference type="InterPro" id="IPR026891">
    <property type="entry name" value="Fn3-like"/>
</dbReference>
<evidence type="ECO:0000256" key="2">
    <source>
        <dbReference type="ARBA" id="ARBA00022801"/>
    </source>
</evidence>
<dbReference type="InterPro" id="IPR050288">
    <property type="entry name" value="Cellulose_deg_GH3"/>
</dbReference>
<gene>
    <name evidence="5" type="ORF">bsdtw1_03559</name>
</gene>
<evidence type="ECO:0000313" key="5">
    <source>
        <dbReference type="EMBL" id="GFP77431.1"/>
    </source>
</evidence>